<evidence type="ECO:0000313" key="1">
    <source>
        <dbReference type="EMBL" id="GAA5202032.1"/>
    </source>
</evidence>
<keyword evidence="2" id="KW-1185">Reference proteome</keyword>
<dbReference type="Proteomes" id="UP001500200">
    <property type="component" value="Unassembled WGS sequence"/>
</dbReference>
<dbReference type="EMBL" id="BAABKK010000038">
    <property type="protein sequence ID" value="GAA5202032.1"/>
    <property type="molecule type" value="Genomic_DNA"/>
</dbReference>
<name>A0ABP9SWK6_9MICC</name>
<proteinExistence type="predicted"/>
<sequence>MGEEPVVDEQGTQVVGFSFRCLGLRVESFVGQRCFPARESGQKGLDCGGALPGDDAFGPVCLAEDIDDFARCSWIGRVRGQ</sequence>
<gene>
    <name evidence="1" type="ORF">GCM10023346_47870</name>
</gene>
<reference evidence="2" key="1">
    <citation type="journal article" date="2019" name="Int. J. Syst. Evol. Microbiol.">
        <title>The Global Catalogue of Microorganisms (GCM) 10K type strain sequencing project: providing services to taxonomists for standard genome sequencing and annotation.</title>
        <authorList>
            <consortium name="The Broad Institute Genomics Platform"/>
            <consortium name="The Broad Institute Genome Sequencing Center for Infectious Disease"/>
            <person name="Wu L."/>
            <person name="Ma J."/>
        </authorList>
    </citation>
    <scope>NUCLEOTIDE SEQUENCE [LARGE SCALE GENOMIC DNA]</scope>
    <source>
        <strain evidence="2">JCM 18514</strain>
    </source>
</reference>
<protein>
    <submittedName>
        <fullName evidence="1">Uncharacterized protein</fullName>
    </submittedName>
</protein>
<comment type="caution">
    <text evidence="1">The sequence shown here is derived from an EMBL/GenBank/DDBJ whole genome shotgun (WGS) entry which is preliminary data.</text>
</comment>
<evidence type="ECO:0000313" key="2">
    <source>
        <dbReference type="Proteomes" id="UP001500200"/>
    </source>
</evidence>
<accession>A0ABP9SWK6</accession>
<organism evidence="1 2">
    <name type="scientific">Arthrobacter gyeryongensis</name>
    <dbReference type="NCBI Taxonomy" id="1650592"/>
    <lineage>
        <taxon>Bacteria</taxon>
        <taxon>Bacillati</taxon>
        <taxon>Actinomycetota</taxon>
        <taxon>Actinomycetes</taxon>
        <taxon>Micrococcales</taxon>
        <taxon>Micrococcaceae</taxon>
        <taxon>Arthrobacter</taxon>
    </lineage>
</organism>